<feature type="compositionally biased region" description="Low complexity" evidence="1">
    <location>
        <begin position="379"/>
        <end position="408"/>
    </location>
</feature>
<dbReference type="PANTHER" id="PTHR33371:SF4">
    <property type="entry name" value="INTERMEMBRANE PHOSPHOLIPID TRANSPORT SYSTEM BINDING PROTEIN MLAD"/>
    <property type="match status" value="1"/>
</dbReference>
<name>D6Z975_SEGRD</name>
<evidence type="ECO:0000259" key="3">
    <source>
        <dbReference type="Pfam" id="PF02470"/>
    </source>
</evidence>
<feature type="region of interest" description="Disordered" evidence="1">
    <location>
        <begin position="370"/>
        <end position="422"/>
    </location>
</feature>
<reference evidence="4 5" key="1">
    <citation type="journal article" date="2010" name="Stand. Genomic Sci.">
        <title>Complete genome sequence of Segniliparus rotundus type strain (CDC 1076).</title>
        <authorList>
            <person name="Sikorski J."/>
            <person name="Lapidus A."/>
            <person name="Copeland A."/>
            <person name="Misra M."/>
            <person name="Glavina Del Rio T."/>
            <person name="Nolan M."/>
            <person name="Lucas S."/>
            <person name="Chen F."/>
            <person name="Tice H."/>
            <person name="Cheng J.F."/>
            <person name="Jando M."/>
            <person name="Schneider S."/>
            <person name="Bruce D."/>
            <person name="Goodwin L."/>
            <person name="Pitluck S."/>
            <person name="Liolios K."/>
            <person name="Mikhailova N."/>
            <person name="Pati A."/>
            <person name="Ivanova N."/>
            <person name="Mavromatis K."/>
            <person name="Chen A."/>
            <person name="Palaniappan K."/>
            <person name="Chertkov O."/>
            <person name="Land M."/>
            <person name="Hauser L."/>
            <person name="Chang Y.J."/>
            <person name="Jeffries C.D."/>
            <person name="Brettin T."/>
            <person name="Detter J.C."/>
            <person name="Han C."/>
            <person name="Rohde M."/>
            <person name="Goker M."/>
            <person name="Bristow J."/>
            <person name="Eisen J.A."/>
            <person name="Markowitz V."/>
            <person name="Hugenholtz P."/>
            <person name="Kyrpides N.C."/>
            <person name="Klenk H.P."/>
        </authorList>
    </citation>
    <scope>NUCLEOTIDE SEQUENCE [LARGE SCALE GENOMIC DNA]</scope>
    <source>
        <strain evidence="5">ATCC BAA-972 / CDC 1076 / CIP 108378 / DSM 44985 / JCM 13578</strain>
    </source>
</reference>
<dbReference type="RefSeq" id="WP_013138957.1">
    <property type="nucleotide sequence ID" value="NC_014168.1"/>
</dbReference>
<accession>D6Z975</accession>
<organism evidence="4 5">
    <name type="scientific">Segniliparus rotundus (strain ATCC BAA-972 / CDC 1076 / CIP 108378 / DSM 44985 / JCM 13578)</name>
    <dbReference type="NCBI Taxonomy" id="640132"/>
    <lineage>
        <taxon>Bacteria</taxon>
        <taxon>Bacillati</taxon>
        <taxon>Actinomycetota</taxon>
        <taxon>Actinomycetes</taxon>
        <taxon>Mycobacteriales</taxon>
        <taxon>Segniliparaceae</taxon>
        <taxon>Segniliparus</taxon>
    </lineage>
</organism>
<dbReference type="Proteomes" id="UP000002247">
    <property type="component" value="Chromosome"/>
</dbReference>
<sequence length="422" mass="45363">MAVFQDLSGRAAGRKALLTRGVILVLVVVLLGFLAQQYEAGRFTKTFRIQVETTNIGEGLSVGADVKYRGLIIGKVESIDTRGITHQHMWLTLDAKQAQGLRGITSAKYQSSNIFGAPAIELLSGNSTVPLEEGATVQIDSSGKVASITSALRQIASLTTLLGTDKVQRLLHLVTQNGDILASALQAGFSLGKIYADNLRKPVIDQIRDLTPLVNGVSLVVVPALAAIDTIYESSEFLSVPESRDRTVEALLNHRIMIFDEVGATFDNIKSPGVDAFGTILDIGHPLLMSAGSAAEAWGNLETFLNRVEDAMPSIDGKVKLRLEVLLPASRAMPEPDEQSRQAGAQRQLTPEQQQKVQALQAQILGSVPKDQVAHVWPDPQEQAQAQQQAPQQQGQQQSPDQKQGSGDFASIPAKQSEGGPR</sequence>
<dbReference type="HOGENOM" id="CLU_053684_0_0_11"/>
<dbReference type="AlphaFoldDB" id="D6Z975"/>
<proteinExistence type="predicted"/>
<keyword evidence="2" id="KW-1133">Transmembrane helix</keyword>
<feature type="transmembrane region" description="Helical" evidence="2">
    <location>
        <begin position="17"/>
        <end position="35"/>
    </location>
</feature>
<evidence type="ECO:0000256" key="1">
    <source>
        <dbReference type="SAM" id="MobiDB-lite"/>
    </source>
</evidence>
<feature type="domain" description="Mce/MlaD" evidence="3">
    <location>
        <begin position="47"/>
        <end position="124"/>
    </location>
</feature>
<protein>
    <submittedName>
        <fullName evidence="4">Mammalian cell entry related domain protein</fullName>
    </submittedName>
</protein>
<feature type="region of interest" description="Disordered" evidence="1">
    <location>
        <begin position="331"/>
        <end position="358"/>
    </location>
</feature>
<dbReference type="InterPro" id="IPR003399">
    <property type="entry name" value="Mce/MlaD"/>
</dbReference>
<keyword evidence="5" id="KW-1185">Reference proteome</keyword>
<evidence type="ECO:0000256" key="2">
    <source>
        <dbReference type="SAM" id="Phobius"/>
    </source>
</evidence>
<dbReference type="OrthoDB" id="4367345at2"/>
<dbReference type="Pfam" id="PF02470">
    <property type="entry name" value="MlaD"/>
    <property type="match status" value="1"/>
</dbReference>
<dbReference type="EMBL" id="CP001958">
    <property type="protein sequence ID" value="ADG98505.1"/>
    <property type="molecule type" value="Genomic_DNA"/>
</dbReference>
<dbReference type="InterPro" id="IPR052336">
    <property type="entry name" value="MlaD_Phospholipid_Transporter"/>
</dbReference>
<dbReference type="PANTHER" id="PTHR33371">
    <property type="entry name" value="INTERMEMBRANE PHOSPHOLIPID TRANSPORT SYSTEM BINDING PROTEIN MLAD-RELATED"/>
    <property type="match status" value="1"/>
</dbReference>
<dbReference type="eggNOG" id="COG1463">
    <property type="taxonomic scope" value="Bacteria"/>
</dbReference>
<evidence type="ECO:0000313" key="4">
    <source>
        <dbReference type="EMBL" id="ADG98505.1"/>
    </source>
</evidence>
<keyword evidence="2" id="KW-0472">Membrane</keyword>
<gene>
    <name evidence="4" type="ordered locus">Srot_2049</name>
</gene>
<keyword evidence="2" id="KW-0812">Transmembrane</keyword>
<dbReference type="STRING" id="640132.Srot_2049"/>
<evidence type="ECO:0000313" key="5">
    <source>
        <dbReference type="Proteomes" id="UP000002247"/>
    </source>
</evidence>
<feature type="compositionally biased region" description="Polar residues" evidence="1">
    <location>
        <begin position="341"/>
        <end position="352"/>
    </location>
</feature>
<dbReference type="KEGG" id="srt:Srot_2049"/>